<sequence>MLKSISTWILVASAALAIPEPISFDARDLDEPMPLEAREIETREVEARTVRNGLATFDTDNISAGIAAVKELGYYGGLYYEGIDAVALGVNGKVVAGVKPASEPNVAAFGITTQVLKSKAAIQSNFTGSVTKSFSLKSLYFGCVVGTVESLASVATSCKFALAGYDARSNLLAYQAFTFTPDSGLTSNMVKATFNSQFTGLVYVRLAATYGGPNILGATLIDNITYTITV</sequence>
<evidence type="ECO:0000313" key="3">
    <source>
        <dbReference type="Proteomes" id="UP001465668"/>
    </source>
</evidence>
<evidence type="ECO:0000313" key="2">
    <source>
        <dbReference type="EMBL" id="KAK9769606.1"/>
    </source>
</evidence>
<proteinExistence type="predicted"/>
<comment type="caution">
    <text evidence="2">The sequence shown here is derived from an EMBL/GenBank/DDBJ whole genome shotgun (WGS) entry which is preliminary data.</text>
</comment>
<reference evidence="2 3" key="1">
    <citation type="submission" date="2024-02" db="EMBL/GenBank/DDBJ databases">
        <title>First draft genome assembly of two strains of Seiridium cardinale.</title>
        <authorList>
            <person name="Emiliani G."/>
            <person name="Scali E."/>
        </authorList>
    </citation>
    <scope>NUCLEOTIDE SEQUENCE [LARGE SCALE GENOMIC DNA]</scope>
    <source>
        <strain evidence="2 3">BM-138-000479</strain>
    </source>
</reference>
<feature type="chain" id="PRO_5045870470" evidence="1">
    <location>
        <begin position="18"/>
        <end position="230"/>
    </location>
</feature>
<dbReference type="Proteomes" id="UP001465668">
    <property type="component" value="Unassembled WGS sequence"/>
</dbReference>
<keyword evidence="1" id="KW-0732">Signal</keyword>
<dbReference type="EMBL" id="JARVKM010000117">
    <property type="protein sequence ID" value="KAK9769606.1"/>
    <property type="molecule type" value="Genomic_DNA"/>
</dbReference>
<organism evidence="2 3">
    <name type="scientific">Seiridium cardinale</name>
    <dbReference type="NCBI Taxonomy" id="138064"/>
    <lineage>
        <taxon>Eukaryota</taxon>
        <taxon>Fungi</taxon>
        <taxon>Dikarya</taxon>
        <taxon>Ascomycota</taxon>
        <taxon>Pezizomycotina</taxon>
        <taxon>Sordariomycetes</taxon>
        <taxon>Xylariomycetidae</taxon>
        <taxon>Amphisphaeriales</taxon>
        <taxon>Sporocadaceae</taxon>
        <taxon>Seiridium</taxon>
    </lineage>
</organism>
<accession>A0ABR2X744</accession>
<protein>
    <submittedName>
        <fullName evidence="2">Uncharacterized protein</fullName>
    </submittedName>
</protein>
<evidence type="ECO:0000256" key="1">
    <source>
        <dbReference type="SAM" id="SignalP"/>
    </source>
</evidence>
<name>A0ABR2X744_9PEZI</name>
<keyword evidence="3" id="KW-1185">Reference proteome</keyword>
<gene>
    <name evidence="2" type="ORF">SCAR479_13725</name>
</gene>
<feature type="signal peptide" evidence="1">
    <location>
        <begin position="1"/>
        <end position="17"/>
    </location>
</feature>